<dbReference type="Pfam" id="PF25019">
    <property type="entry name" value="LRR_R13L1-DRL21"/>
    <property type="match status" value="1"/>
</dbReference>
<accession>A0A6A3AQY5</accession>
<dbReference type="PANTHER" id="PTHR47186:SF41">
    <property type="entry name" value="OS12G0131701 PROTEIN"/>
    <property type="match status" value="1"/>
</dbReference>
<comment type="caution">
    <text evidence="2">The sequence shown here is derived from an EMBL/GenBank/DDBJ whole genome shotgun (WGS) entry which is preliminary data.</text>
</comment>
<evidence type="ECO:0000313" key="2">
    <source>
        <dbReference type="EMBL" id="KAE8706193.1"/>
    </source>
</evidence>
<dbReference type="Proteomes" id="UP000436088">
    <property type="component" value="Unassembled WGS sequence"/>
</dbReference>
<dbReference type="PANTHER" id="PTHR47186">
    <property type="entry name" value="LEUCINE-RICH REPEAT-CONTAINING PROTEIN 57"/>
    <property type="match status" value="1"/>
</dbReference>
<name>A0A6A3AQY5_HIBSY</name>
<dbReference type="SUPFAM" id="SSF52058">
    <property type="entry name" value="L domain-like"/>
    <property type="match status" value="1"/>
</dbReference>
<proteinExistence type="predicted"/>
<dbReference type="InterPro" id="IPR032675">
    <property type="entry name" value="LRR_dom_sf"/>
</dbReference>
<evidence type="ECO:0000313" key="3">
    <source>
        <dbReference type="Proteomes" id="UP000436088"/>
    </source>
</evidence>
<dbReference type="AlphaFoldDB" id="A0A6A3AQY5"/>
<dbReference type="InterPro" id="IPR056789">
    <property type="entry name" value="LRR_R13L1-DRL21"/>
</dbReference>
<dbReference type="EMBL" id="VEPZ02000972">
    <property type="protein sequence ID" value="KAE8706193.1"/>
    <property type="molecule type" value="Genomic_DNA"/>
</dbReference>
<reference evidence="2" key="1">
    <citation type="submission" date="2019-09" db="EMBL/GenBank/DDBJ databases">
        <title>Draft genome information of white flower Hibiscus syriacus.</title>
        <authorList>
            <person name="Kim Y.-M."/>
        </authorList>
    </citation>
    <scope>NUCLEOTIDE SEQUENCE [LARGE SCALE GENOMIC DNA]</scope>
    <source>
        <strain evidence="2">YM2019G1</strain>
    </source>
</reference>
<sequence>MMPLGIGNLTNLQRLSNFVIGEGDGHRIGELKNLLNLRGDFDLSRLENVNGQDSREARLNEKSGITKLVLKWGGDFEKPTRNNEVEEQVLDSLHPPKKLEQLVIENFGGVKFSTWIADSSFRNLSSLKLFSCKNCKSLPLIGRLSSLKDLSIGGLVEVRKIGNELFGENQSVAFASLEVYLSRVYQTGRSGMLVKVMNKFQSYPCFVSCDKTLSSIVGKVANPSSVLAET</sequence>
<gene>
    <name evidence="2" type="ORF">F3Y22_tig00110403pilonHSYRG00172</name>
</gene>
<evidence type="ECO:0000259" key="1">
    <source>
        <dbReference type="Pfam" id="PF25019"/>
    </source>
</evidence>
<feature type="domain" description="R13L1/DRL21-like LRR repeat region" evidence="1">
    <location>
        <begin position="28"/>
        <end position="154"/>
    </location>
</feature>
<protein>
    <recommendedName>
        <fullName evidence="1">R13L1/DRL21-like LRR repeat region domain-containing protein</fullName>
    </recommendedName>
</protein>
<keyword evidence="3" id="KW-1185">Reference proteome</keyword>
<organism evidence="2 3">
    <name type="scientific">Hibiscus syriacus</name>
    <name type="common">Rose of Sharon</name>
    <dbReference type="NCBI Taxonomy" id="106335"/>
    <lineage>
        <taxon>Eukaryota</taxon>
        <taxon>Viridiplantae</taxon>
        <taxon>Streptophyta</taxon>
        <taxon>Embryophyta</taxon>
        <taxon>Tracheophyta</taxon>
        <taxon>Spermatophyta</taxon>
        <taxon>Magnoliopsida</taxon>
        <taxon>eudicotyledons</taxon>
        <taxon>Gunneridae</taxon>
        <taxon>Pentapetalae</taxon>
        <taxon>rosids</taxon>
        <taxon>malvids</taxon>
        <taxon>Malvales</taxon>
        <taxon>Malvaceae</taxon>
        <taxon>Malvoideae</taxon>
        <taxon>Hibiscus</taxon>
    </lineage>
</organism>
<dbReference type="Gene3D" id="3.80.10.10">
    <property type="entry name" value="Ribonuclease Inhibitor"/>
    <property type="match status" value="1"/>
</dbReference>